<dbReference type="AlphaFoldDB" id="A0A183DRP8"/>
<organism evidence="3">
    <name type="scientific">Gongylonema pulchrum</name>
    <dbReference type="NCBI Taxonomy" id="637853"/>
    <lineage>
        <taxon>Eukaryota</taxon>
        <taxon>Metazoa</taxon>
        <taxon>Ecdysozoa</taxon>
        <taxon>Nematoda</taxon>
        <taxon>Chromadorea</taxon>
        <taxon>Rhabditida</taxon>
        <taxon>Spirurina</taxon>
        <taxon>Spiruromorpha</taxon>
        <taxon>Spiruroidea</taxon>
        <taxon>Gongylonematidae</taxon>
        <taxon>Gongylonema</taxon>
    </lineage>
</organism>
<dbReference type="EMBL" id="UYRT01078526">
    <property type="protein sequence ID" value="VDN18711.1"/>
    <property type="molecule type" value="Genomic_DNA"/>
</dbReference>
<reference evidence="3" key="1">
    <citation type="submission" date="2016-06" db="UniProtKB">
        <authorList>
            <consortium name="WormBaseParasite"/>
        </authorList>
    </citation>
    <scope>IDENTIFICATION</scope>
</reference>
<dbReference type="InterPro" id="IPR029033">
    <property type="entry name" value="His_PPase_superfam"/>
</dbReference>
<gene>
    <name evidence="1" type="ORF">GPUH_LOCUS11389</name>
</gene>
<evidence type="ECO:0000313" key="2">
    <source>
        <dbReference type="Proteomes" id="UP000271098"/>
    </source>
</evidence>
<proteinExistence type="predicted"/>
<protein>
    <submittedName>
        <fullName evidence="3">Phosphoglycerate mutase</fullName>
    </submittedName>
</protein>
<dbReference type="WBParaSite" id="GPUH_0001140301-mRNA-1">
    <property type="protein sequence ID" value="GPUH_0001140301-mRNA-1"/>
    <property type="gene ID" value="GPUH_0001140301"/>
</dbReference>
<accession>A0A183DRP8</accession>
<name>A0A183DRP8_9BILA</name>
<dbReference type="OrthoDB" id="414418at2759"/>
<evidence type="ECO:0000313" key="3">
    <source>
        <dbReference type="WBParaSite" id="GPUH_0001140301-mRNA-1"/>
    </source>
</evidence>
<dbReference type="Pfam" id="PF00300">
    <property type="entry name" value="His_Phos_1"/>
    <property type="match status" value="1"/>
</dbReference>
<reference evidence="1 2" key="2">
    <citation type="submission" date="2018-11" db="EMBL/GenBank/DDBJ databases">
        <authorList>
            <consortium name="Pathogen Informatics"/>
        </authorList>
    </citation>
    <scope>NUCLEOTIDE SEQUENCE [LARGE SCALE GENOMIC DNA]</scope>
</reference>
<evidence type="ECO:0000313" key="1">
    <source>
        <dbReference type="EMBL" id="VDN18711.1"/>
    </source>
</evidence>
<dbReference type="InterPro" id="IPR013078">
    <property type="entry name" value="His_Pase_superF_clade-1"/>
</dbReference>
<sequence>MCDDPPGYESLDVLKKKYPLIDTSYESVMPWKLPREGFGDEACTGRVQKTLEGIEQRFPGTVVLLVSHGAPIGAIHQILCGSWKYVGQATVSKFVKKSNGHYVKELSSDASHLSDKTNLRPW</sequence>
<dbReference type="Proteomes" id="UP000271098">
    <property type="component" value="Unassembled WGS sequence"/>
</dbReference>
<dbReference type="SUPFAM" id="SSF53254">
    <property type="entry name" value="Phosphoglycerate mutase-like"/>
    <property type="match status" value="1"/>
</dbReference>
<dbReference type="GO" id="GO:0016791">
    <property type="term" value="F:phosphatase activity"/>
    <property type="evidence" value="ECO:0007669"/>
    <property type="project" value="UniProtKB-ARBA"/>
</dbReference>
<dbReference type="Gene3D" id="3.40.50.1240">
    <property type="entry name" value="Phosphoglycerate mutase-like"/>
    <property type="match status" value="1"/>
</dbReference>
<keyword evidence="2" id="KW-1185">Reference proteome</keyword>